<dbReference type="EMBL" id="KL198097">
    <property type="protein sequence ID" value="KDQ07973.1"/>
    <property type="molecule type" value="Genomic_DNA"/>
</dbReference>
<dbReference type="AlphaFoldDB" id="A0A067LX66"/>
<name>A0A067LX66_BOTB1</name>
<evidence type="ECO:0000313" key="1">
    <source>
        <dbReference type="EMBL" id="KDQ07973.1"/>
    </source>
</evidence>
<dbReference type="Proteomes" id="UP000027195">
    <property type="component" value="Unassembled WGS sequence"/>
</dbReference>
<keyword evidence="2" id="KW-1185">Reference proteome</keyword>
<evidence type="ECO:0000313" key="2">
    <source>
        <dbReference type="Proteomes" id="UP000027195"/>
    </source>
</evidence>
<reference evidence="2" key="1">
    <citation type="journal article" date="2014" name="Proc. Natl. Acad. Sci. U.S.A.">
        <title>Extensive sampling of basidiomycete genomes demonstrates inadequacy of the white-rot/brown-rot paradigm for wood decay fungi.</title>
        <authorList>
            <person name="Riley R."/>
            <person name="Salamov A.A."/>
            <person name="Brown D.W."/>
            <person name="Nagy L.G."/>
            <person name="Floudas D."/>
            <person name="Held B.W."/>
            <person name="Levasseur A."/>
            <person name="Lombard V."/>
            <person name="Morin E."/>
            <person name="Otillar R."/>
            <person name="Lindquist E.A."/>
            <person name="Sun H."/>
            <person name="LaButti K.M."/>
            <person name="Schmutz J."/>
            <person name="Jabbour D."/>
            <person name="Luo H."/>
            <person name="Baker S.E."/>
            <person name="Pisabarro A.G."/>
            <person name="Walton J.D."/>
            <person name="Blanchette R.A."/>
            <person name="Henrissat B."/>
            <person name="Martin F."/>
            <person name="Cullen D."/>
            <person name="Hibbett D.S."/>
            <person name="Grigoriev I.V."/>
        </authorList>
    </citation>
    <scope>NUCLEOTIDE SEQUENCE [LARGE SCALE GENOMIC DNA]</scope>
    <source>
        <strain evidence="2">FD-172 SS1</strain>
    </source>
</reference>
<organism evidence="1 2">
    <name type="scientific">Botryobasidium botryosum (strain FD-172 SS1)</name>
    <dbReference type="NCBI Taxonomy" id="930990"/>
    <lineage>
        <taxon>Eukaryota</taxon>
        <taxon>Fungi</taxon>
        <taxon>Dikarya</taxon>
        <taxon>Basidiomycota</taxon>
        <taxon>Agaricomycotina</taxon>
        <taxon>Agaricomycetes</taxon>
        <taxon>Cantharellales</taxon>
        <taxon>Botryobasidiaceae</taxon>
        <taxon>Botryobasidium</taxon>
    </lineage>
</organism>
<sequence>MCCTAATYLCPDDPQVGPLRVRDMVNNRELGKLSRRLQLPGFAVDSNDFTVRGWVKRWREGYKQCPSNTITMGPKVCSANVTHRVIILSSHSDRYSVPLISPRLSLDLAKGREASKPLSLCARHSG</sequence>
<dbReference type="HOGENOM" id="CLU_1981303_0_0_1"/>
<protein>
    <submittedName>
        <fullName evidence="1">Uncharacterized protein</fullName>
    </submittedName>
</protein>
<gene>
    <name evidence="1" type="ORF">BOTBODRAFT_587324</name>
</gene>
<dbReference type="InParanoid" id="A0A067LX66"/>
<accession>A0A067LX66</accession>
<proteinExistence type="predicted"/>